<evidence type="ECO:0000313" key="4">
    <source>
        <dbReference type="Proteomes" id="UP000729402"/>
    </source>
</evidence>
<evidence type="ECO:0000313" key="3">
    <source>
        <dbReference type="EMBL" id="KAG8051181.1"/>
    </source>
</evidence>
<organism evidence="3 4">
    <name type="scientific">Zizania palustris</name>
    <name type="common">Northern wild rice</name>
    <dbReference type="NCBI Taxonomy" id="103762"/>
    <lineage>
        <taxon>Eukaryota</taxon>
        <taxon>Viridiplantae</taxon>
        <taxon>Streptophyta</taxon>
        <taxon>Embryophyta</taxon>
        <taxon>Tracheophyta</taxon>
        <taxon>Spermatophyta</taxon>
        <taxon>Magnoliopsida</taxon>
        <taxon>Liliopsida</taxon>
        <taxon>Poales</taxon>
        <taxon>Poaceae</taxon>
        <taxon>BOP clade</taxon>
        <taxon>Oryzoideae</taxon>
        <taxon>Oryzeae</taxon>
        <taxon>Zizaniinae</taxon>
        <taxon>Zizania</taxon>
    </lineage>
</organism>
<evidence type="ECO:0000256" key="1">
    <source>
        <dbReference type="SAM" id="MobiDB-lite"/>
    </source>
</evidence>
<feature type="signal peptide" evidence="2">
    <location>
        <begin position="1"/>
        <end position="29"/>
    </location>
</feature>
<feature type="chain" id="PRO_5035276019" evidence="2">
    <location>
        <begin position="30"/>
        <end position="87"/>
    </location>
</feature>
<accession>A0A8J5V951</accession>
<comment type="caution">
    <text evidence="3">The sequence shown here is derived from an EMBL/GenBank/DDBJ whole genome shotgun (WGS) entry which is preliminary data.</text>
</comment>
<feature type="compositionally biased region" description="Pro residues" evidence="1">
    <location>
        <begin position="66"/>
        <end position="78"/>
    </location>
</feature>
<reference evidence="3" key="1">
    <citation type="journal article" date="2021" name="bioRxiv">
        <title>Whole Genome Assembly and Annotation of Northern Wild Rice, Zizania palustris L., Supports a Whole Genome Duplication in the Zizania Genus.</title>
        <authorList>
            <person name="Haas M."/>
            <person name="Kono T."/>
            <person name="Macchietto M."/>
            <person name="Millas R."/>
            <person name="McGilp L."/>
            <person name="Shao M."/>
            <person name="Duquette J."/>
            <person name="Hirsch C.N."/>
            <person name="Kimball J."/>
        </authorList>
    </citation>
    <scope>NUCLEOTIDE SEQUENCE</scope>
    <source>
        <tissue evidence="3">Fresh leaf tissue</tissue>
    </source>
</reference>
<feature type="compositionally biased region" description="Basic and acidic residues" evidence="1">
    <location>
        <begin position="56"/>
        <end position="65"/>
    </location>
</feature>
<name>A0A8J5V951_ZIZPA</name>
<feature type="region of interest" description="Disordered" evidence="1">
    <location>
        <begin position="36"/>
        <end position="87"/>
    </location>
</feature>
<proteinExistence type="predicted"/>
<protein>
    <submittedName>
        <fullName evidence="3">Uncharacterized protein</fullName>
    </submittedName>
</protein>
<dbReference type="Proteomes" id="UP000729402">
    <property type="component" value="Unassembled WGS sequence"/>
</dbReference>
<sequence length="87" mass="9164">MAGPKASGGGRPLELVLLVFMVLVMSATSRHQATPFMASAGRPLVQDDTDVSTADQHGDNRHEPCELPPPGGRTPCPPARSFADDIL</sequence>
<dbReference type="AlphaFoldDB" id="A0A8J5V951"/>
<evidence type="ECO:0000256" key="2">
    <source>
        <dbReference type="SAM" id="SignalP"/>
    </source>
</evidence>
<gene>
    <name evidence="3" type="ORF">GUJ93_ZPchr0009g608</name>
</gene>
<keyword evidence="4" id="KW-1185">Reference proteome</keyword>
<keyword evidence="2" id="KW-0732">Signal</keyword>
<reference evidence="3" key="2">
    <citation type="submission" date="2021-02" db="EMBL/GenBank/DDBJ databases">
        <authorList>
            <person name="Kimball J.A."/>
            <person name="Haas M.W."/>
            <person name="Macchietto M."/>
            <person name="Kono T."/>
            <person name="Duquette J."/>
            <person name="Shao M."/>
        </authorList>
    </citation>
    <scope>NUCLEOTIDE SEQUENCE</scope>
    <source>
        <tissue evidence="3">Fresh leaf tissue</tissue>
    </source>
</reference>
<dbReference type="EMBL" id="JAAALK010000289">
    <property type="protein sequence ID" value="KAG8051181.1"/>
    <property type="molecule type" value="Genomic_DNA"/>
</dbReference>